<evidence type="ECO:0000313" key="2">
    <source>
        <dbReference type="EMBL" id="GHO85021.1"/>
    </source>
</evidence>
<gene>
    <name evidence="2" type="ORF">KSZ_30270</name>
</gene>
<dbReference type="InterPro" id="IPR002575">
    <property type="entry name" value="Aminoglycoside_PTrfase"/>
</dbReference>
<reference evidence="2 3" key="1">
    <citation type="journal article" date="2021" name="Int. J. Syst. Evol. Microbiol.">
        <title>Reticulibacter mediterranei gen. nov., sp. nov., within the new family Reticulibacteraceae fam. nov., and Ktedonospora formicarum gen. nov., sp. nov., Ktedonobacter robiniae sp. nov., Dictyobacter formicarum sp. nov. and Dictyobacter arantiisoli sp. nov., belonging to the class Ktedonobacteria.</title>
        <authorList>
            <person name="Yabe S."/>
            <person name="Zheng Y."/>
            <person name="Wang C.M."/>
            <person name="Sakai Y."/>
            <person name="Abe K."/>
            <person name="Yokota A."/>
            <person name="Donadio S."/>
            <person name="Cavaletti L."/>
            <person name="Monciardini P."/>
        </authorList>
    </citation>
    <scope>NUCLEOTIDE SEQUENCE [LARGE SCALE GENOMIC DNA]</scope>
    <source>
        <strain evidence="2 3">SOSP1-9</strain>
    </source>
</reference>
<protein>
    <submittedName>
        <fullName evidence="2">Membrane protein</fullName>
    </submittedName>
</protein>
<dbReference type="SUPFAM" id="SSF56112">
    <property type="entry name" value="Protein kinase-like (PK-like)"/>
    <property type="match status" value="1"/>
</dbReference>
<organism evidence="2 3">
    <name type="scientific">Dictyobacter formicarum</name>
    <dbReference type="NCBI Taxonomy" id="2778368"/>
    <lineage>
        <taxon>Bacteria</taxon>
        <taxon>Bacillati</taxon>
        <taxon>Chloroflexota</taxon>
        <taxon>Ktedonobacteria</taxon>
        <taxon>Ktedonobacterales</taxon>
        <taxon>Dictyobacteraceae</taxon>
        <taxon>Dictyobacter</taxon>
    </lineage>
</organism>
<evidence type="ECO:0000313" key="3">
    <source>
        <dbReference type="Proteomes" id="UP000635565"/>
    </source>
</evidence>
<accession>A0ABQ3VIS4</accession>
<dbReference type="Proteomes" id="UP000635565">
    <property type="component" value="Unassembled WGS sequence"/>
</dbReference>
<sequence>MTGGLLHRVWRLKTTGGTFALKQLNAALLQKPGVQHAYRLSEHIASAMAERGIPAVAALAHGAGDVIYELDDMTLLVYRWIDGSVLPAESVTLEQVRQIGTLLARMHALHLQVSEVRPFEWTHFEDEDWDILTFQASDLNLPWANQVRSVLPRLLEWTRAYEEAGTLLSQHMLVSHAHCDPSNVVWSDPATPWLIDWEAAGLVNPTMELVGAALTWSGLLTGQAGEERFSALLAAYCGAGGRIEGSGQSAIHACMGTWLGWLLFNMRRSLGESVTSEDEQLIGVRETTSTLTTLRTLATQAASWAALVDACH</sequence>
<dbReference type="Gene3D" id="3.90.1200.10">
    <property type="match status" value="1"/>
</dbReference>
<feature type="domain" description="Aminoglycoside phosphotransferase" evidence="1">
    <location>
        <begin position="3"/>
        <end position="237"/>
    </location>
</feature>
<dbReference type="Pfam" id="PF01636">
    <property type="entry name" value="APH"/>
    <property type="match status" value="1"/>
</dbReference>
<dbReference type="InterPro" id="IPR011009">
    <property type="entry name" value="Kinase-like_dom_sf"/>
</dbReference>
<keyword evidence="3" id="KW-1185">Reference proteome</keyword>
<dbReference type="EMBL" id="BNJJ01000007">
    <property type="protein sequence ID" value="GHO85021.1"/>
    <property type="molecule type" value="Genomic_DNA"/>
</dbReference>
<proteinExistence type="predicted"/>
<evidence type="ECO:0000259" key="1">
    <source>
        <dbReference type="Pfam" id="PF01636"/>
    </source>
</evidence>
<name>A0ABQ3VIS4_9CHLR</name>
<comment type="caution">
    <text evidence="2">The sequence shown here is derived from an EMBL/GenBank/DDBJ whole genome shotgun (WGS) entry which is preliminary data.</text>
</comment>